<dbReference type="EnsemblMetazoa" id="ASIC008860-RA">
    <property type="protein sequence ID" value="ASIC008860-PA"/>
    <property type="gene ID" value="ASIC008860"/>
</dbReference>
<organism evidence="1">
    <name type="scientific">Anopheles sinensis</name>
    <name type="common">Mosquito</name>
    <dbReference type="NCBI Taxonomy" id="74873"/>
    <lineage>
        <taxon>Eukaryota</taxon>
        <taxon>Metazoa</taxon>
        <taxon>Ecdysozoa</taxon>
        <taxon>Arthropoda</taxon>
        <taxon>Hexapoda</taxon>
        <taxon>Insecta</taxon>
        <taxon>Pterygota</taxon>
        <taxon>Neoptera</taxon>
        <taxon>Endopterygota</taxon>
        <taxon>Diptera</taxon>
        <taxon>Nematocera</taxon>
        <taxon>Culicoidea</taxon>
        <taxon>Culicidae</taxon>
        <taxon>Anophelinae</taxon>
        <taxon>Anopheles</taxon>
    </lineage>
</organism>
<accession>A0A084VTH5</accession>
<protein>
    <submittedName>
        <fullName evidence="1 2">Uncharacterized protein</fullName>
    </submittedName>
</protein>
<dbReference type="AlphaFoldDB" id="A0A084VTH5"/>
<dbReference type="EMBL" id="KE525079">
    <property type="protein sequence ID" value="KFB41269.1"/>
    <property type="molecule type" value="Genomic_DNA"/>
</dbReference>
<evidence type="ECO:0000313" key="1">
    <source>
        <dbReference type="EMBL" id="KFB41269.1"/>
    </source>
</evidence>
<proteinExistence type="predicted"/>
<name>A0A084VTH5_ANOSI</name>
<gene>
    <name evidence="1" type="ORF">ZHAS_00008860</name>
</gene>
<sequence length="200" mass="22627">MVSLQVNSTEHRNTCDYANDWYGLYLSQFKPFSVCGKLAGLQSSFKVTTTLENHLRQNSCTIACLNKTQNAVLMGIHACSPGPMGILFPISVDYFDFRACYSNSSFALNGLKEHRRLQIRLEPDISCLRKQPTGACQRIFKYNKDDLDTVHTFQGHLGTNEVEIELNWKIWKASVKSDGDFGQISWILILSSVVLQLQII</sequence>
<dbReference type="EMBL" id="ATLV01016355">
    <property type="status" value="NOT_ANNOTATED_CDS"/>
    <property type="molecule type" value="Genomic_DNA"/>
</dbReference>
<dbReference type="VEuPathDB" id="VectorBase:ASIC008860"/>
<evidence type="ECO:0000313" key="3">
    <source>
        <dbReference type="Proteomes" id="UP000030765"/>
    </source>
</evidence>
<dbReference type="Proteomes" id="UP000030765">
    <property type="component" value="Unassembled WGS sequence"/>
</dbReference>
<reference evidence="1 3" key="1">
    <citation type="journal article" date="2014" name="BMC Genomics">
        <title>Genome sequence of Anopheles sinensis provides insight into genetics basis of mosquito competence for malaria parasites.</title>
        <authorList>
            <person name="Zhou D."/>
            <person name="Zhang D."/>
            <person name="Ding G."/>
            <person name="Shi L."/>
            <person name="Hou Q."/>
            <person name="Ye Y."/>
            <person name="Xu Y."/>
            <person name="Zhou H."/>
            <person name="Xiong C."/>
            <person name="Li S."/>
            <person name="Yu J."/>
            <person name="Hong S."/>
            <person name="Yu X."/>
            <person name="Zou P."/>
            <person name="Chen C."/>
            <person name="Chang X."/>
            <person name="Wang W."/>
            <person name="Lv Y."/>
            <person name="Sun Y."/>
            <person name="Ma L."/>
            <person name="Shen B."/>
            <person name="Zhu C."/>
        </authorList>
    </citation>
    <scope>NUCLEOTIDE SEQUENCE [LARGE SCALE GENOMIC DNA]</scope>
</reference>
<keyword evidence="3" id="KW-1185">Reference proteome</keyword>
<reference evidence="2" key="2">
    <citation type="submission" date="2020-05" db="UniProtKB">
        <authorList>
            <consortium name="EnsemblMetazoa"/>
        </authorList>
    </citation>
    <scope>IDENTIFICATION</scope>
</reference>
<evidence type="ECO:0000313" key="2">
    <source>
        <dbReference type="EnsemblMetazoa" id="ASIC008860-PA"/>
    </source>
</evidence>